<feature type="region of interest" description="Disordered" evidence="5">
    <location>
        <begin position="617"/>
        <end position="636"/>
    </location>
</feature>
<feature type="region of interest" description="Disordered" evidence="5">
    <location>
        <begin position="55"/>
        <end position="157"/>
    </location>
</feature>
<dbReference type="Proteomes" id="UP001530377">
    <property type="component" value="Unassembled WGS sequence"/>
</dbReference>
<evidence type="ECO:0000256" key="3">
    <source>
        <dbReference type="ARBA" id="ARBA00022989"/>
    </source>
</evidence>
<evidence type="ECO:0000256" key="2">
    <source>
        <dbReference type="ARBA" id="ARBA00022692"/>
    </source>
</evidence>
<comment type="caution">
    <text evidence="6">The sequence shown here is derived from an EMBL/GenBank/DDBJ whole genome shotgun (WGS) entry which is preliminary data.</text>
</comment>
<evidence type="ECO:0000256" key="1">
    <source>
        <dbReference type="ARBA" id="ARBA00004167"/>
    </source>
</evidence>
<name>A0ABD3RGT0_9STRA</name>
<dbReference type="PANTHER" id="PTHR12988:SF6">
    <property type="entry name" value="SPHINGOMYELIN PHOSPHODIESTERASE 4"/>
    <property type="match status" value="1"/>
</dbReference>
<feature type="region of interest" description="Disordered" evidence="5">
    <location>
        <begin position="519"/>
        <end position="553"/>
    </location>
</feature>
<evidence type="ECO:0000313" key="7">
    <source>
        <dbReference type="Proteomes" id="UP001530377"/>
    </source>
</evidence>
<dbReference type="PANTHER" id="PTHR12988">
    <property type="entry name" value="SPHINGOMYELIN PHOSPHODIESTERASE 4"/>
    <property type="match status" value="1"/>
</dbReference>
<evidence type="ECO:0000313" key="6">
    <source>
        <dbReference type="EMBL" id="KAL3812083.1"/>
    </source>
</evidence>
<accession>A0ABD3RGT0</accession>
<dbReference type="AlphaFoldDB" id="A0ABD3RGT0"/>
<dbReference type="GO" id="GO:0016020">
    <property type="term" value="C:membrane"/>
    <property type="evidence" value="ECO:0007669"/>
    <property type="project" value="UniProtKB-SubCell"/>
</dbReference>
<keyword evidence="3" id="KW-1133">Transmembrane helix</keyword>
<protein>
    <recommendedName>
        <fullName evidence="8">Sphingomyelin phosphodiesterase 4</fullName>
    </recommendedName>
</protein>
<feature type="compositionally biased region" description="Low complexity" evidence="5">
    <location>
        <begin position="96"/>
        <end position="109"/>
    </location>
</feature>
<feature type="compositionally biased region" description="Low complexity" evidence="5">
    <location>
        <begin position="144"/>
        <end position="155"/>
    </location>
</feature>
<keyword evidence="7" id="KW-1185">Reference proteome</keyword>
<evidence type="ECO:0000256" key="4">
    <source>
        <dbReference type="ARBA" id="ARBA00023136"/>
    </source>
</evidence>
<reference evidence="6 7" key="1">
    <citation type="submission" date="2024-10" db="EMBL/GenBank/DDBJ databases">
        <title>Updated reference genomes for cyclostephanoid diatoms.</title>
        <authorList>
            <person name="Roberts W.R."/>
            <person name="Alverson A.J."/>
        </authorList>
    </citation>
    <scope>NUCLEOTIDE SEQUENCE [LARGE SCALE GENOMIC DNA]</scope>
    <source>
        <strain evidence="6 7">AJA228-03</strain>
    </source>
</reference>
<keyword evidence="4" id="KW-0472">Membrane</keyword>
<comment type="subcellular location">
    <subcellularLocation>
        <location evidence="1">Membrane</location>
        <topology evidence="1">Single-pass membrane protein</topology>
    </subcellularLocation>
</comment>
<feature type="region of interest" description="Disordered" evidence="5">
    <location>
        <begin position="170"/>
        <end position="195"/>
    </location>
</feature>
<keyword evidence="2" id="KW-0812">Transmembrane</keyword>
<feature type="region of interest" description="Disordered" evidence="5">
    <location>
        <begin position="644"/>
        <end position="666"/>
    </location>
</feature>
<dbReference type="InterPro" id="IPR024129">
    <property type="entry name" value="Sphingomy_SMPD4"/>
</dbReference>
<organism evidence="6 7">
    <name type="scientific">Cyclostephanos tholiformis</name>
    <dbReference type="NCBI Taxonomy" id="382380"/>
    <lineage>
        <taxon>Eukaryota</taxon>
        <taxon>Sar</taxon>
        <taxon>Stramenopiles</taxon>
        <taxon>Ochrophyta</taxon>
        <taxon>Bacillariophyta</taxon>
        <taxon>Coscinodiscophyceae</taxon>
        <taxon>Thalassiosirophycidae</taxon>
        <taxon>Stephanodiscales</taxon>
        <taxon>Stephanodiscaceae</taxon>
        <taxon>Cyclostephanos</taxon>
    </lineage>
</organism>
<dbReference type="EMBL" id="JALLPB020000217">
    <property type="protein sequence ID" value="KAL3812083.1"/>
    <property type="molecule type" value="Genomic_DNA"/>
</dbReference>
<evidence type="ECO:0008006" key="8">
    <source>
        <dbReference type="Google" id="ProtNLM"/>
    </source>
</evidence>
<evidence type="ECO:0000256" key="5">
    <source>
        <dbReference type="SAM" id="MobiDB-lite"/>
    </source>
</evidence>
<feature type="non-terminal residue" evidence="6">
    <location>
        <position position="1"/>
    </location>
</feature>
<proteinExistence type="predicted"/>
<gene>
    <name evidence="6" type="ORF">ACHAXA_002780</name>
</gene>
<feature type="compositionally biased region" description="Gly residues" evidence="5">
    <location>
        <begin position="618"/>
        <end position="633"/>
    </location>
</feature>
<sequence length="1025" mass="114352">SRRGCKAAMFGLLCYLSKKMLLEEALAGSGGLSPHDAALALLSFLRDELPAGGAGAERRIIPPHRGSRVRGVGDGRRRPRRPLAIIDPSRLHFPHPTASSSPSQSSATSRKNHDYRHGDGGWLCRRSPPASLARRRTPADGIGSSPSSSPSASASQNTLEFDPIVRLLRAPTLPPSTYDDDDRSSPRRYEPPTLIDALDAESRRRPDALFGFPLGALSSVVPPLIEDWRECYAIWNEMDGGGGGGRMMTTTTTTTTTTTMVGTVGKENATRILNLLQCPPHRDQRGLMDHFRRSFSNSGVAGQRQWQQRLGGISAAAAYPFTPSRSSPSQMMPDLRTPSHGLVPTSDRVAAVELTMLEYYLFLFVRFPLSNTTWSDDDRPSSSSSQSPCYGRRVYRHLLAGYIDCYLPHGGRRSSFRDHTSELFLRLIVELWIEGPNVAPTTSDAASRRRRMFASSTMMTSPREDYPILRDSLELARPIYPQVFVSPPSQVMDGVLTLVRHLVSDLSLRERVHEVSARLQRRQREEREGVHARGNDGEEANDGVGSGRTPGRDDVPWPLLPALEVVQPSVYNYIRLGLACGSIHDRTSMFHSALETWLAWLEPWQYVLKRRALMPTRRGGGGGNGGPGPGGSAGDILRNAAASVSSRRHVEYRPSYRQPRPTSPSEYDPRWESYVVCNAHFYTVPLAIFLRRARELDFASIGEYPRSLALVQRVLRVYSKCVVNVLNGVLNPRRADALTTLLFERHGRIMNAYCPPTTNWKLSDCQLDVTNLLEELYGQYQKRRAGMDFLERMEARLNVLSVGKMGGDEAALENILSQVRYLVQLPMDYQVLPNQPNVSFGVCTYWAWDAVESYSENSLLSVRGPDGRLTDSGRQQLSAGLCKCDPVLTYIGDPLFSRVKTYEIPALVELTVWISTYLNNKLRLTGPSLSPGVGFDDDDALSKRFREMKQYEKVKLRINLRFLADRRILTTLLVILFALSYERPSIKLPSLSFHRAATKKTNRRVIGGRGKARRAVSDGARHMGR</sequence>
<feature type="compositionally biased region" description="Basic and acidic residues" evidence="5">
    <location>
        <begin position="519"/>
        <end position="536"/>
    </location>
</feature>